<dbReference type="InterPro" id="IPR027417">
    <property type="entry name" value="P-loop_NTPase"/>
</dbReference>
<dbReference type="InParanoid" id="A0A7N2R8Z6"/>
<dbReference type="FunFam" id="3.40.50.300:FF:001091">
    <property type="entry name" value="Probable disease resistance protein At1g61300"/>
    <property type="match status" value="1"/>
</dbReference>
<dbReference type="Proteomes" id="UP000594261">
    <property type="component" value="Chromosome 8"/>
</dbReference>
<dbReference type="GO" id="GO:0006952">
    <property type="term" value="P:defense response"/>
    <property type="evidence" value="ECO:0007669"/>
    <property type="project" value="UniProtKB-KW"/>
</dbReference>
<dbReference type="OMA" id="NSFFINM"/>
<reference evidence="10 11" key="1">
    <citation type="journal article" date="2016" name="G3 (Bethesda)">
        <title>First Draft Assembly and Annotation of the Genome of a California Endemic Oak Quercus lobata Nee (Fagaceae).</title>
        <authorList>
            <person name="Sork V.L."/>
            <person name="Fitz-Gibbon S.T."/>
            <person name="Puiu D."/>
            <person name="Crepeau M."/>
            <person name="Gugger P.F."/>
            <person name="Sherman R."/>
            <person name="Stevens K."/>
            <person name="Langley C.H."/>
            <person name="Pellegrini M."/>
            <person name="Salzberg S.L."/>
        </authorList>
    </citation>
    <scope>NUCLEOTIDE SEQUENCE [LARGE SCALE GENOMIC DNA]</scope>
    <source>
        <strain evidence="10 11">cv. SW786</strain>
    </source>
</reference>
<feature type="domain" description="Disease resistance protein At4g27190-like leucine-rich repeats" evidence="8">
    <location>
        <begin position="815"/>
        <end position="929"/>
    </location>
</feature>
<dbReference type="AlphaFoldDB" id="A0A7N2R8Z6"/>
<dbReference type="InterPro" id="IPR002182">
    <property type="entry name" value="NB-ARC"/>
</dbReference>
<name>A0A7N2R8Z6_QUELO</name>
<dbReference type="GO" id="GO:0043531">
    <property type="term" value="F:ADP binding"/>
    <property type="evidence" value="ECO:0007669"/>
    <property type="project" value="InterPro"/>
</dbReference>
<dbReference type="Pfam" id="PF23247">
    <property type="entry name" value="LRR_RPS2"/>
    <property type="match status" value="1"/>
</dbReference>
<keyword evidence="3" id="KW-0677">Repeat</keyword>
<evidence type="ECO:0000259" key="8">
    <source>
        <dbReference type="Pfam" id="PF23247"/>
    </source>
</evidence>
<comment type="similarity">
    <text evidence="1">Belongs to the disease resistance NB-LRR family.</text>
</comment>
<dbReference type="Gene3D" id="1.10.8.430">
    <property type="entry name" value="Helical domain of apoptotic protease-activating factors"/>
    <property type="match status" value="1"/>
</dbReference>
<dbReference type="SUPFAM" id="SSF52540">
    <property type="entry name" value="P-loop containing nucleoside triphosphate hydrolases"/>
    <property type="match status" value="1"/>
</dbReference>
<gene>
    <name evidence="10" type="primary">LOC115958266</name>
</gene>
<dbReference type="EnsemblPlants" id="QL08p018363:mrna">
    <property type="protein sequence ID" value="QL08p018363:mrna:CDS:5"/>
    <property type="gene ID" value="QL08p018363"/>
</dbReference>
<keyword evidence="2" id="KW-0433">Leucine-rich repeat</keyword>
<dbReference type="InterPro" id="IPR058922">
    <property type="entry name" value="WHD_DRP"/>
</dbReference>
<dbReference type="InterPro" id="IPR042197">
    <property type="entry name" value="Apaf_helical"/>
</dbReference>
<dbReference type="SUPFAM" id="SSF52058">
    <property type="entry name" value="L domain-like"/>
    <property type="match status" value="1"/>
</dbReference>
<accession>A0A7N2R8Z6</accession>
<dbReference type="Gene3D" id="3.40.50.300">
    <property type="entry name" value="P-loop containing nucleotide triphosphate hydrolases"/>
    <property type="match status" value="1"/>
</dbReference>
<dbReference type="KEGG" id="qlo:115958266"/>
<dbReference type="Gene3D" id="3.80.10.10">
    <property type="entry name" value="Ribonuclease Inhibitor"/>
    <property type="match status" value="2"/>
</dbReference>
<dbReference type="RefSeq" id="XP_030932535.1">
    <property type="nucleotide sequence ID" value="XM_031076675.1"/>
</dbReference>
<evidence type="ECO:0000259" key="7">
    <source>
        <dbReference type="Pfam" id="PF00931"/>
    </source>
</evidence>
<dbReference type="SMART" id="SM00369">
    <property type="entry name" value="LRR_TYP"/>
    <property type="match status" value="4"/>
</dbReference>
<dbReference type="InterPro" id="IPR032675">
    <property type="entry name" value="LRR_dom_sf"/>
</dbReference>
<evidence type="ECO:0000256" key="6">
    <source>
        <dbReference type="ARBA" id="ARBA00022840"/>
    </source>
</evidence>
<evidence type="ECO:0008006" key="12">
    <source>
        <dbReference type="Google" id="ProtNLM"/>
    </source>
</evidence>
<keyword evidence="4" id="KW-0547">Nucleotide-binding</keyword>
<dbReference type="InterPro" id="IPR001611">
    <property type="entry name" value="Leu-rich_rpt"/>
</dbReference>
<dbReference type="InterPro" id="IPR057135">
    <property type="entry name" value="At4g27190-like_LRR"/>
</dbReference>
<dbReference type="Gramene" id="QL08p018363:mrna">
    <property type="protein sequence ID" value="QL08p018363:mrna:CDS:5"/>
    <property type="gene ID" value="QL08p018363"/>
</dbReference>
<evidence type="ECO:0000313" key="10">
    <source>
        <dbReference type="EnsemblPlants" id="QL08p018363:mrna:CDS:5"/>
    </source>
</evidence>
<dbReference type="EMBL" id="LRBV02000008">
    <property type="status" value="NOT_ANNOTATED_CDS"/>
    <property type="molecule type" value="Genomic_DNA"/>
</dbReference>
<organism evidence="10 11">
    <name type="scientific">Quercus lobata</name>
    <name type="common">Valley oak</name>
    <dbReference type="NCBI Taxonomy" id="97700"/>
    <lineage>
        <taxon>Eukaryota</taxon>
        <taxon>Viridiplantae</taxon>
        <taxon>Streptophyta</taxon>
        <taxon>Embryophyta</taxon>
        <taxon>Tracheophyta</taxon>
        <taxon>Spermatophyta</taxon>
        <taxon>Magnoliopsida</taxon>
        <taxon>eudicotyledons</taxon>
        <taxon>Gunneridae</taxon>
        <taxon>Pentapetalae</taxon>
        <taxon>rosids</taxon>
        <taxon>fabids</taxon>
        <taxon>Fagales</taxon>
        <taxon>Fagaceae</taxon>
        <taxon>Quercus</taxon>
    </lineage>
</organism>
<keyword evidence="11" id="KW-1185">Reference proteome</keyword>
<evidence type="ECO:0000256" key="5">
    <source>
        <dbReference type="ARBA" id="ARBA00022821"/>
    </source>
</evidence>
<reference evidence="10" key="2">
    <citation type="submission" date="2021-01" db="UniProtKB">
        <authorList>
            <consortium name="EnsemblPlants"/>
        </authorList>
    </citation>
    <scope>IDENTIFICATION</scope>
</reference>
<dbReference type="Pfam" id="PF23559">
    <property type="entry name" value="WHD_DRP"/>
    <property type="match status" value="1"/>
</dbReference>
<dbReference type="PANTHER" id="PTHR33463:SF187">
    <property type="entry name" value="AND NB-ARC DOMAIN DISEASE RESISTANCE PROTEIN, PUTATIVE-RELATED"/>
    <property type="match status" value="1"/>
</dbReference>
<dbReference type="Pfam" id="PF00931">
    <property type="entry name" value="NB-ARC"/>
    <property type="match status" value="1"/>
</dbReference>
<dbReference type="InterPro" id="IPR050905">
    <property type="entry name" value="Plant_NBS-LRR"/>
</dbReference>
<keyword evidence="5" id="KW-0611">Plant defense</keyword>
<evidence type="ECO:0000256" key="4">
    <source>
        <dbReference type="ARBA" id="ARBA00022741"/>
    </source>
</evidence>
<evidence type="ECO:0000256" key="3">
    <source>
        <dbReference type="ARBA" id="ARBA00022737"/>
    </source>
</evidence>
<proteinExistence type="inferred from homology"/>
<dbReference type="GeneID" id="115958266"/>
<evidence type="ECO:0000313" key="11">
    <source>
        <dbReference type="Proteomes" id="UP000594261"/>
    </source>
</evidence>
<dbReference type="Pfam" id="PF13855">
    <property type="entry name" value="LRR_8"/>
    <property type="match status" value="1"/>
</dbReference>
<keyword evidence="6" id="KW-0067">ATP-binding</keyword>
<dbReference type="PRINTS" id="PR00364">
    <property type="entry name" value="DISEASERSIST"/>
</dbReference>
<sequence length="976" mass="111297">MEMLGSIVGNIISLVGKYCNYHIEADEHVKNLKRKSELLESREEDIKSKLDLELHPGKKPKQEVKLWLQNVEKIKDDIDIGQEPARWMLTSHMQRGERAFKKTKLVEELYQAGDFTDGLVIDLPKCIGKMMPPPTLVGESTAHRTKEDILACLLDNDVGKISVYGMGGIGKTTVMKEVNNFFLNESNKFESVIWVTVSKEFDLIKLQNDIACRLKLELPKFEDEIIRAAELYTALKDRKYVLILDDLWEAFALEDVGIPEPTSTNGCKLVLTTCLLDVCRGMSCKEIKMELLLKEKARKLFLNKMGHDVFNIPNLKHIAEEVLKSCAQLPLAIIMIAGSFKSLFHDFEWRNALEELRTSVQGSNNMEEQVLQTLKFSYERLKEEKLKQCLLHCALYPEDFQINKRELIEHLIDEGIIARMKSREIAFDSGYSILEKLENACLLEGGSDKYYDDKEKFVKMHDLVRDMVLQVASPEFMVEGHLDFSAEGKWRENLVKVSLMYNKISRIPSNVSPICPNLSTLLLQGNWSIENVPDSLFEHLHRLKVLDLSYTAIESLPISIFSLENLATLRLRRCGNLKQVPSLAKLTTLRKLDLGETGITEVPNGLEMLVNLEFLDLNAYELKVMPLGILPKLSHLQYLKVYWGSKATVVNEEEMASLKELETSAGSFDDVDKFNMYIKSLENRRLSCYQIQVGMRGDGPYVFFIPLFGFIGKKVIFENCNLKGGDESLVLLEDLQFLEIGRCDDLRSLCDVPSLKHTSKLQRISVDRCEGIEHVLSFSSSCTLPLLQTLETLELVCSDSLRVLFKKERAASAWVPSDTFSRLKIIYISFCSKIKKLLPPGLLPHLRNLEEIHIDYCLEVEEIIGEASDEFEEKKEEGMDTTKITLPKLRVLQLHDLYGLKTICSSSKVIVCDSLEWIQICSCPKLKRLPLSLPLLSNGQLSPPPSLKKISAREAWWELLEWDCPNTKNVLQPFLL</sequence>
<evidence type="ECO:0000256" key="2">
    <source>
        <dbReference type="ARBA" id="ARBA00022614"/>
    </source>
</evidence>
<evidence type="ECO:0000259" key="9">
    <source>
        <dbReference type="Pfam" id="PF23559"/>
    </source>
</evidence>
<feature type="domain" description="Disease resistance protein winged helix" evidence="9">
    <location>
        <begin position="395"/>
        <end position="468"/>
    </location>
</feature>
<dbReference type="OrthoDB" id="1926275at2759"/>
<dbReference type="FunFam" id="1.10.10.10:FF:000322">
    <property type="entry name" value="Probable disease resistance protein At1g63360"/>
    <property type="match status" value="1"/>
</dbReference>
<dbReference type="InterPro" id="IPR003591">
    <property type="entry name" value="Leu-rich_rpt_typical-subtyp"/>
</dbReference>
<evidence type="ECO:0000256" key="1">
    <source>
        <dbReference type="ARBA" id="ARBA00008894"/>
    </source>
</evidence>
<feature type="domain" description="NB-ARC" evidence="7">
    <location>
        <begin position="145"/>
        <end position="307"/>
    </location>
</feature>
<dbReference type="GO" id="GO:0005524">
    <property type="term" value="F:ATP binding"/>
    <property type="evidence" value="ECO:0007669"/>
    <property type="project" value="UniProtKB-KW"/>
</dbReference>
<protein>
    <recommendedName>
        <fullName evidence="12">AAA+ ATPase domain-containing protein</fullName>
    </recommendedName>
</protein>
<dbReference type="PANTHER" id="PTHR33463">
    <property type="entry name" value="NB-ARC DOMAIN-CONTAINING PROTEIN-RELATED"/>
    <property type="match status" value="1"/>
</dbReference>